<dbReference type="STRING" id="452652.KSE_09050"/>
<keyword evidence="3" id="KW-1185">Reference proteome</keyword>
<dbReference type="EMBL" id="AP010968">
    <property type="protein sequence ID" value="BAJ26742.1"/>
    <property type="molecule type" value="Genomic_DNA"/>
</dbReference>
<keyword evidence="1" id="KW-0812">Transmembrane</keyword>
<feature type="transmembrane region" description="Helical" evidence="1">
    <location>
        <begin position="41"/>
        <end position="62"/>
    </location>
</feature>
<protein>
    <submittedName>
        <fullName evidence="2">Putative integral membrane protein</fullName>
    </submittedName>
</protein>
<keyword evidence="1" id="KW-1133">Transmembrane helix</keyword>
<proteinExistence type="predicted"/>
<organism evidence="2 3">
    <name type="scientific">Kitasatospora setae (strain ATCC 33774 / DSM 43861 / JCM 3304 / KCC A-0304 / NBRC 14216 / KM-6054)</name>
    <name type="common">Streptomyces setae</name>
    <dbReference type="NCBI Taxonomy" id="452652"/>
    <lineage>
        <taxon>Bacteria</taxon>
        <taxon>Bacillati</taxon>
        <taxon>Actinomycetota</taxon>
        <taxon>Actinomycetes</taxon>
        <taxon>Kitasatosporales</taxon>
        <taxon>Streptomycetaceae</taxon>
        <taxon>Kitasatospora</taxon>
    </lineage>
</organism>
<reference evidence="2 3" key="1">
    <citation type="journal article" date="2010" name="DNA Res.">
        <title>Genome sequence of Kitasatospora setae NBRC 14216T: an evolutionary snapshot of the family Streptomycetaceae.</title>
        <authorList>
            <person name="Ichikawa N."/>
            <person name="Oguchi A."/>
            <person name="Ikeda H."/>
            <person name="Ishikawa J."/>
            <person name="Kitani S."/>
            <person name="Watanabe Y."/>
            <person name="Nakamura S."/>
            <person name="Katano Y."/>
            <person name="Kishi E."/>
            <person name="Sasagawa M."/>
            <person name="Ankai A."/>
            <person name="Fukui S."/>
            <person name="Hashimoto Y."/>
            <person name="Kamata S."/>
            <person name="Otoguro M."/>
            <person name="Tanikawa S."/>
            <person name="Nihira T."/>
            <person name="Horinouchi S."/>
            <person name="Ohnishi Y."/>
            <person name="Hayakawa M."/>
            <person name="Kuzuyama T."/>
            <person name="Arisawa A."/>
            <person name="Nomoto F."/>
            <person name="Miura H."/>
            <person name="Takahashi Y."/>
            <person name="Fujita N."/>
        </authorList>
    </citation>
    <scope>NUCLEOTIDE SEQUENCE [LARGE SCALE GENOMIC DNA]</scope>
    <source>
        <strain evidence="3">ATCC 33774 / DSM 43861 / JCM 3304 / KCC A-0304 / NBRC 14216 / KM-6054</strain>
    </source>
</reference>
<evidence type="ECO:0000313" key="2">
    <source>
        <dbReference type="EMBL" id="BAJ26742.1"/>
    </source>
</evidence>
<dbReference type="AlphaFoldDB" id="E4N6B1"/>
<dbReference type="Proteomes" id="UP000007076">
    <property type="component" value="Chromosome"/>
</dbReference>
<dbReference type="RefSeq" id="WP_014134061.1">
    <property type="nucleotide sequence ID" value="NC_016109.1"/>
</dbReference>
<keyword evidence="1" id="KW-0472">Membrane</keyword>
<evidence type="ECO:0000313" key="3">
    <source>
        <dbReference type="Proteomes" id="UP000007076"/>
    </source>
</evidence>
<dbReference type="KEGG" id="ksk:KSE_09050"/>
<gene>
    <name evidence="2" type="primary">vlmO</name>
    <name evidence="2" type="ordered locus">KSE_09050</name>
</gene>
<dbReference type="eggNOG" id="COG2898">
    <property type="taxonomic scope" value="Bacteria"/>
</dbReference>
<feature type="transmembrane region" description="Helical" evidence="1">
    <location>
        <begin position="18"/>
        <end position="35"/>
    </location>
</feature>
<sequence>MDQANAFESPTTMRLHRAEYLAAFAVSVGLFVAHADRVRWLPAVLLFVYIDVIGYLPGAVAYRRTPGGRISKNYYRAYNLMHSALTQGLVAGVWIWAWGAEWALLAIPIHLCADRGIFGNFLKPLALPFEPVPDQRFAELTARLFPRGTRGGNPARTPESAT</sequence>
<evidence type="ECO:0000256" key="1">
    <source>
        <dbReference type="SAM" id="Phobius"/>
    </source>
</evidence>
<dbReference type="PATRIC" id="fig|452652.3.peg.893"/>
<dbReference type="HOGENOM" id="CLU_123292_0_0_11"/>
<name>E4N6B1_KITSK</name>
<accession>E4N6B1</accession>